<gene>
    <name evidence="1" type="ORF">FHK87_24885</name>
</gene>
<organism evidence="1 2">
    <name type="scientific">Aquimarina algicola</name>
    <dbReference type="NCBI Taxonomy" id="2589995"/>
    <lineage>
        <taxon>Bacteria</taxon>
        <taxon>Pseudomonadati</taxon>
        <taxon>Bacteroidota</taxon>
        <taxon>Flavobacteriia</taxon>
        <taxon>Flavobacteriales</taxon>
        <taxon>Flavobacteriaceae</taxon>
        <taxon>Aquimarina</taxon>
    </lineage>
</organism>
<name>A0A504J0K2_9FLAO</name>
<dbReference type="Proteomes" id="UP000315540">
    <property type="component" value="Unassembled WGS sequence"/>
</dbReference>
<accession>A0A504J0K2</accession>
<evidence type="ECO:0008006" key="3">
    <source>
        <dbReference type="Google" id="ProtNLM"/>
    </source>
</evidence>
<comment type="caution">
    <text evidence="1">The sequence shown here is derived from an EMBL/GenBank/DDBJ whole genome shotgun (WGS) entry which is preliminary data.</text>
</comment>
<dbReference type="EMBL" id="VFWZ01000011">
    <property type="protein sequence ID" value="TPN81223.1"/>
    <property type="molecule type" value="Genomic_DNA"/>
</dbReference>
<dbReference type="OrthoDB" id="279982at2"/>
<evidence type="ECO:0000313" key="1">
    <source>
        <dbReference type="EMBL" id="TPN81223.1"/>
    </source>
</evidence>
<dbReference type="AlphaFoldDB" id="A0A504J0K2"/>
<proteinExistence type="predicted"/>
<dbReference type="RefSeq" id="WP_140597597.1">
    <property type="nucleotide sequence ID" value="NZ_VFWZ01000011.1"/>
</dbReference>
<reference evidence="1 2" key="1">
    <citation type="submission" date="2019-06" db="EMBL/GenBank/DDBJ databases">
        <authorList>
            <person name="Meng X."/>
        </authorList>
    </citation>
    <scope>NUCLEOTIDE SEQUENCE [LARGE SCALE GENOMIC DNA]</scope>
    <source>
        <strain evidence="1 2">M625</strain>
    </source>
</reference>
<protein>
    <recommendedName>
        <fullName evidence="3">MORN repeat variant</fullName>
    </recommendedName>
</protein>
<keyword evidence="2" id="KW-1185">Reference proteome</keyword>
<sequence length="346" mass="41504">MRLYIFLIISVSSCFTLFCQKRPQKIKSDEIYVVQHQVFSNDSMPVNGYYKIKYVGFLDRNEVEVSRFKNGYRYGSSKVMRSNTVLREGDYVNGRKHGTWKNYETDITSEYKNGLKHGKEFGKRIMGGKFICTYENDSLHGTKIKYGYFGDIESKESYHKGKKLYEHKFDDFLNIIEKRTFTYVNDTLTIEERMTEKKDIRSIDSIYFHKERPVRSKFYKNNELLYEREICITKDTTRSGKYDKIFTSNFYDKERTKQSISFYYNEQLVSFSSIKDISKYIISDHLVSDIDSFFQSMLFSYPFEEIYIYIYQNNIFSQYRCFFDNQNISSDCSNKYQTPTYFKQSY</sequence>
<dbReference type="SUPFAM" id="SSF82185">
    <property type="entry name" value="Histone H3 K4-specific methyltransferase SET7/9 N-terminal domain"/>
    <property type="match status" value="1"/>
</dbReference>
<evidence type="ECO:0000313" key="2">
    <source>
        <dbReference type="Proteomes" id="UP000315540"/>
    </source>
</evidence>